<dbReference type="GO" id="GO:0051539">
    <property type="term" value="F:4 iron, 4 sulfur cluster binding"/>
    <property type="evidence" value="ECO:0007669"/>
    <property type="project" value="TreeGrafter"/>
</dbReference>
<protein>
    <recommendedName>
        <fullName evidence="5">Hydrogenase formation protein HypD</fullName>
    </recommendedName>
</protein>
<dbReference type="Gene3D" id="6.10.20.100">
    <property type="match status" value="1"/>
</dbReference>
<reference evidence="4" key="1">
    <citation type="journal article" date="2014" name="Front. Microbiol.">
        <title>High frequency of phylogenetically diverse reductive dehalogenase-homologous genes in deep subseafloor sedimentary metagenomes.</title>
        <authorList>
            <person name="Kawai M."/>
            <person name="Futagami T."/>
            <person name="Toyoda A."/>
            <person name="Takaki Y."/>
            <person name="Nishi S."/>
            <person name="Hori S."/>
            <person name="Arai W."/>
            <person name="Tsubouchi T."/>
            <person name="Morono Y."/>
            <person name="Uchiyama I."/>
            <person name="Ito T."/>
            <person name="Fujiyama A."/>
            <person name="Inagaki F."/>
            <person name="Takami H."/>
        </authorList>
    </citation>
    <scope>NUCLEOTIDE SEQUENCE</scope>
    <source>
        <strain evidence="4">Expedition CK06-06</strain>
    </source>
</reference>
<dbReference type="PIRSF" id="PIRSF005622">
    <property type="entry name" value="Hydrgn_mat_hypD"/>
    <property type="match status" value="1"/>
</dbReference>
<dbReference type="PANTHER" id="PTHR30149">
    <property type="entry name" value="HYDROGENASE PROTEIN ASSEMBLY PROTEIN HYPD"/>
    <property type="match status" value="1"/>
</dbReference>
<keyword evidence="3" id="KW-0408">Iron</keyword>
<dbReference type="InterPro" id="IPR042244">
    <property type="entry name" value="HypD_2_sf"/>
</dbReference>
<dbReference type="GO" id="GO:0070025">
    <property type="term" value="F:carbon monoxide binding"/>
    <property type="evidence" value="ECO:0007669"/>
    <property type="project" value="TreeGrafter"/>
</dbReference>
<gene>
    <name evidence="4" type="ORF">S06H3_01666</name>
</gene>
<keyword evidence="2" id="KW-0479">Metal-binding</keyword>
<accession>X1JW22</accession>
<dbReference type="InterPro" id="IPR042243">
    <property type="entry name" value="HypD_1"/>
</dbReference>
<evidence type="ECO:0008006" key="5">
    <source>
        <dbReference type="Google" id="ProtNLM"/>
    </source>
</evidence>
<proteinExistence type="inferred from homology"/>
<dbReference type="Gene3D" id="3.40.50.11750">
    <property type="entry name" value="HypD, alpha/beta domain 1"/>
    <property type="match status" value="2"/>
</dbReference>
<dbReference type="NCBIfam" id="TIGR00075">
    <property type="entry name" value="hypD"/>
    <property type="match status" value="1"/>
</dbReference>
<comment type="similarity">
    <text evidence="1">Belongs to the HypD family.</text>
</comment>
<evidence type="ECO:0000256" key="2">
    <source>
        <dbReference type="ARBA" id="ARBA00022723"/>
    </source>
</evidence>
<evidence type="ECO:0000256" key="3">
    <source>
        <dbReference type="ARBA" id="ARBA00023004"/>
    </source>
</evidence>
<dbReference type="AlphaFoldDB" id="X1JW22"/>
<evidence type="ECO:0000256" key="1">
    <source>
        <dbReference type="ARBA" id="ARBA00007888"/>
    </source>
</evidence>
<dbReference type="PANTHER" id="PTHR30149:SF0">
    <property type="entry name" value="HYDROGENASE MATURATION FACTOR HYPD"/>
    <property type="match status" value="1"/>
</dbReference>
<dbReference type="GO" id="GO:0051604">
    <property type="term" value="P:protein maturation"/>
    <property type="evidence" value="ECO:0007669"/>
    <property type="project" value="TreeGrafter"/>
</dbReference>
<sequence>MEVCGTHTMAIARAGIRGMLPENLNLLSGPGCPVCVTTQNTIDYAIALAHQKNVIITTFGDMVRVPGSKTSLETFSPRIVYSALDVLNIALDNPDKDVIFIGVGFETTSPTIAATILAAEKRKIKNFYILPAFKLIPPALEFIAQSPRINVQGFILPGHVSVIIGSKPYQFLADKYNIPGCITGFEPIDILQGILNLVKQIAEKSAGINIEYSKVVKPEGNKRAQEILYKIFQVCDADWRGIGMIPKSGLALKERFKKFDVRRKFKISLPKFAEPKGCICGKVLLGLNLPVDCALFGKKCTPLSPIGPCMVSSEGSCAAYYKYGYSERGLKKDSRRQKRGVNKGKKDRT</sequence>
<name>X1JW22_9ZZZZ</name>
<comment type="caution">
    <text evidence="4">The sequence shown here is derived from an EMBL/GenBank/DDBJ whole genome shotgun (WGS) entry which is preliminary data.</text>
</comment>
<dbReference type="InterPro" id="IPR002780">
    <property type="entry name" value="Hyd_form_HypD"/>
</dbReference>
<dbReference type="GO" id="GO:0005506">
    <property type="term" value="F:iron ion binding"/>
    <property type="evidence" value="ECO:0007669"/>
    <property type="project" value="TreeGrafter"/>
</dbReference>
<dbReference type="Pfam" id="PF01924">
    <property type="entry name" value="HypD"/>
    <property type="match status" value="1"/>
</dbReference>
<organism evidence="4">
    <name type="scientific">marine sediment metagenome</name>
    <dbReference type="NCBI Taxonomy" id="412755"/>
    <lineage>
        <taxon>unclassified sequences</taxon>
        <taxon>metagenomes</taxon>
        <taxon>ecological metagenomes</taxon>
    </lineage>
</organism>
<evidence type="ECO:0000313" key="4">
    <source>
        <dbReference type="EMBL" id="GAH98327.1"/>
    </source>
</evidence>
<dbReference type="EMBL" id="BARV01000431">
    <property type="protein sequence ID" value="GAH98327.1"/>
    <property type="molecule type" value="Genomic_DNA"/>
</dbReference>